<protein>
    <submittedName>
        <fullName evidence="1">Uncharacterized protein</fullName>
    </submittedName>
</protein>
<reference evidence="1" key="1">
    <citation type="journal article" date="2011" name="Environ. Microbiol.">
        <title>Genomic insights into the metabolic potential of the polycyclic aromatic hydrocarbon degrading sulfate-reducing Deltaproteobacterium N47.</title>
        <authorList>
            <person name="Bergmann F."/>
            <person name="Selesi D."/>
            <person name="Weinmaier T."/>
            <person name="Tischler P."/>
            <person name="Rattei T."/>
            <person name="Meckenstock R.U."/>
        </authorList>
    </citation>
    <scope>NUCLEOTIDE SEQUENCE</scope>
</reference>
<evidence type="ECO:0000313" key="1">
    <source>
        <dbReference type="EMBL" id="CBX27969.1"/>
    </source>
</evidence>
<name>E1YBM5_9BACT</name>
<dbReference type="EMBL" id="FR695868">
    <property type="protein sequence ID" value="CBX27969.1"/>
    <property type="molecule type" value="Genomic_DNA"/>
</dbReference>
<accession>E1YBM5</accession>
<sequence length="40" mass="4713">MLYGNNKKIGKKLENIIFYHTDESLNPSNYMSYAYRLSPV</sequence>
<organism evidence="1">
    <name type="scientific">uncultured Desulfobacterium sp</name>
    <dbReference type="NCBI Taxonomy" id="201089"/>
    <lineage>
        <taxon>Bacteria</taxon>
        <taxon>Pseudomonadati</taxon>
        <taxon>Thermodesulfobacteriota</taxon>
        <taxon>Desulfobacteria</taxon>
        <taxon>Desulfobacterales</taxon>
        <taxon>Desulfobacteriaceae</taxon>
        <taxon>Desulfobacterium</taxon>
        <taxon>environmental samples</taxon>
    </lineage>
</organism>
<dbReference type="AlphaFoldDB" id="E1YBM5"/>
<gene>
    <name evidence="1" type="ORF">N47_G32930</name>
</gene>
<proteinExistence type="predicted"/>